<dbReference type="PANTHER" id="PTHR43537">
    <property type="entry name" value="TRANSCRIPTIONAL REGULATOR, GNTR FAMILY"/>
    <property type="match status" value="1"/>
</dbReference>
<dbReference type="STRING" id="460384.SAMN05216313_10496"/>
<dbReference type="RefSeq" id="WP_092361305.1">
    <property type="nucleotide sequence ID" value="NZ_DAINWJ010000603.1"/>
</dbReference>
<dbReference type="Gene3D" id="1.10.10.10">
    <property type="entry name" value="Winged helix-like DNA-binding domain superfamily/Winged helix DNA-binding domain"/>
    <property type="match status" value="2"/>
</dbReference>
<keyword evidence="2 5" id="KW-0238">DNA-binding</keyword>
<dbReference type="Proteomes" id="UP000198508">
    <property type="component" value="Unassembled WGS sequence"/>
</dbReference>
<dbReference type="SMART" id="SM00345">
    <property type="entry name" value="HTH_GNTR"/>
    <property type="match status" value="2"/>
</dbReference>
<dbReference type="GO" id="GO:0003700">
    <property type="term" value="F:DNA-binding transcription factor activity"/>
    <property type="evidence" value="ECO:0007669"/>
    <property type="project" value="InterPro"/>
</dbReference>
<dbReference type="PANTHER" id="PTHR43537:SF24">
    <property type="entry name" value="GLUCONATE OPERON TRANSCRIPTIONAL REPRESSOR"/>
    <property type="match status" value="1"/>
</dbReference>
<gene>
    <name evidence="5" type="ORF">SAMN05216313_10496</name>
</gene>
<dbReference type="GeneID" id="93276297"/>
<keyword evidence="1" id="KW-0805">Transcription regulation</keyword>
<dbReference type="GO" id="GO:0003677">
    <property type="term" value="F:DNA binding"/>
    <property type="evidence" value="ECO:0007669"/>
    <property type="project" value="UniProtKB-KW"/>
</dbReference>
<dbReference type="EMBL" id="FOIM01000004">
    <property type="protein sequence ID" value="SET29590.1"/>
    <property type="molecule type" value="Genomic_DNA"/>
</dbReference>
<sequence>MKNRSELHQIVYSLLAAQIEFGTYRLGDPLPKMEETARWLSVSLDTVRSAYLQLKRDGYITLTKKAGAAVSVRFQESEFEEHIQTFFALRKDAVTDLCRSLDPLFRHAQWFALKHAGPERLDELERLCLQPETLPPFVMVQHVRLIYGALNNDLLLRLVWQVFLFYQAPFLSLPENMAAFEECDGPLLEMIGLCRRKDWNGLWQSVVSYQEQLSRAFRRFYADHITCEPVGKPIFFHWDAYEKSSQRCYSLALDLLNDIYLGRYEPELFLPSPSKIGEEKQVSVTTVRRTLTLLGHLGATRSINGVGTQALSPADSSQNCDLSQPVIQKRLLDFAQSLQILALTCGASLEITLDAMDAMAIQWWRNRLLALKENGRYESVVFDSLEVIPHFSPIRAVREIYRQLLRILIWGYPLRSLHGSREQINAFYLPYINSLLEGLRQGDKKRLAAALEQMLLCEFRFAAIRLEELHVQGSAGLLVPEPFR</sequence>
<name>A0A1I0DBI4_9FIRM</name>
<dbReference type="Pfam" id="PF00392">
    <property type="entry name" value="GntR"/>
    <property type="match status" value="1"/>
</dbReference>
<protein>
    <submittedName>
        <fullName evidence="5">DNA-binding transcriptional regulator, FadR family</fullName>
    </submittedName>
</protein>
<organism evidence="5 6">
    <name type="scientific">Enterocloster lavalensis</name>
    <dbReference type="NCBI Taxonomy" id="460384"/>
    <lineage>
        <taxon>Bacteria</taxon>
        <taxon>Bacillati</taxon>
        <taxon>Bacillota</taxon>
        <taxon>Clostridia</taxon>
        <taxon>Lachnospirales</taxon>
        <taxon>Lachnospiraceae</taxon>
        <taxon>Enterocloster</taxon>
    </lineage>
</organism>
<feature type="domain" description="HTH gntR-type" evidence="4">
    <location>
        <begin position="5"/>
        <end position="73"/>
    </location>
</feature>
<dbReference type="InterPro" id="IPR036390">
    <property type="entry name" value="WH_DNA-bd_sf"/>
</dbReference>
<evidence type="ECO:0000256" key="3">
    <source>
        <dbReference type="ARBA" id="ARBA00023163"/>
    </source>
</evidence>
<dbReference type="SUPFAM" id="SSF46785">
    <property type="entry name" value="Winged helix' DNA-binding domain"/>
    <property type="match status" value="2"/>
</dbReference>
<dbReference type="AlphaFoldDB" id="A0A1I0DBI4"/>
<evidence type="ECO:0000256" key="2">
    <source>
        <dbReference type="ARBA" id="ARBA00023125"/>
    </source>
</evidence>
<dbReference type="InterPro" id="IPR036388">
    <property type="entry name" value="WH-like_DNA-bd_sf"/>
</dbReference>
<keyword evidence="3" id="KW-0804">Transcription</keyword>
<evidence type="ECO:0000313" key="5">
    <source>
        <dbReference type="EMBL" id="SET29590.1"/>
    </source>
</evidence>
<keyword evidence="6" id="KW-1185">Reference proteome</keyword>
<proteinExistence type="predicted"/>
<reference evidence="6" key="1">
    <citation type="submission" date="2016-10" db="EMBL/GenBank/DDBJ databases">
        <authorList>
            <person name="Varghese N."/>
            <person name="Submissions S."/>
        </authorList>
    </citation>
    <scope>NUCLEOTIDE SEQUENCE [LARGE SCALE GENOMIC DNA]</scope>
    <source>
        <strain evidence="6">NLAE-zl-G277</strain>
    </source>
</reference>
<evidence type="ECO:0000259" key="4">
    <source>
        <dbReference type="PROSITE" id="PS50949"/>
    </source>
</evidence>
<dbReference type="InterPro" id="IPR000524">
    <property type="entry name" value="Tscrpt_reg_HTH_GntR"/>
</dbReference>
<accession>A0A1I0DBI4</accession>
<evidence type="ECO:0000256" key="1">
    <source>
        <dbReference type="ARBA" id="ARBA00023015"/>
    </source>
</evidence>
<evidence type="ECO:0000313" key="6">
    <source>
        <dbReference type="Proteomes" id="UP000198508"/>
    </source>
</evidence>
<dbReference type="PROSITE" id="PS50949">
    <property type="entry name" value="HTH_GNTR"/>
    <property type="match status" value="1"/>
</dbReference>